<keyword evidence="8 14" id="KW-0378">Hydrolase</keyword>
<dbReference type="GeneID" id="100898081"/>
<comment type="subcellular location">
    <subcellularLocation>
        <location evidence="2">Mitochondrion</location>
    </subcellularLocation>
</comment>
<dbReference type="GO" id="GO:0003860">
    <property type="term" value="F:3-hydroxyisobutyryl-CoA hydrolase activity"/>
    <property type="evidence" value="ECO:0007669"/>
    <property type="project" value="UniProtKB-EC"/>
</dbReference>
<comment type="pathway">
    <text evidence="3">Amino-acid degradation; L-valine degradation.</text>
</comment>
<dbReference type="PANTHER" id="PTHR43176">
    <property type="entry name" value="3-HYDROXYISOBUTYRYL-COA HYDROLASE-RELATED"/>
    <property type="match status" value="1"/>
</dbReference>
<dbReference type="Proteomes" id="UP000694867">
    <property type="component" value="Unplaced"/>
</dbReference>
<evidence type="ECO:0000256" key="4">
    <source>
        <dbReference type="ARBA" id="ARBA00005254"/>
    </source>
</evidence>
<evidence type="ECO:0000256" key="2">
    <source>
        <dbReference type="ARBA" id="ARBA00004173"/>
    </source>
</evidence>
<dbReference type="CDD" id="cd06558">
    <property type="entry name" value="crotonase-like"/>
    <property type="match status" value="1"/>
</dbReference>
<dbReference type="EC" id="3.1.2.4" evidence="5"/>
<dbReference type="Gene3D" id="3.90.226.10">
    <property type="entry name" value="2-enoyl-CoA Hydratase, Chain A, domain 1"/>
    <property type="match status" value="1"/>
</dbReference>
<evidence type="ECO:0000259" key="12">
    <source>
        <dbReference type="Pfam" id="PF16113"/>
    </source>
</evidence>
<keyword evidence="9" id="KW-0496">Mitochondrion</keyword>
<keyword evidence="7" id="KW-0101">Branched-chain amino acid catabolism</keyword>
<evidence type="ECO:0000256" key="7">
    <source>
        <dbReference type="ARBA" id="ARBA00022456"/>
    </source>
</evidence>
<dbReference type="Pfam" id="PF16113">
    <property type="entry name" value="ECH_2"/>
    <property type="match status" value="1"/>
</dbReference>
<dbReference type="NCBIfam" id="NF004127">
    <property type="entry name" value="PRK05617.1"/>
    <property type="match status" value="1"/>
</dbReference>
<comment type="catalytic activity">
    <reaction evidence="1">
        <text>3-hydroxy-2-methylpropanoyl-CoA + H2O = 3-hydroxy-2-methylpropanoate + CoA + H(+)</text>
        <dbReference type="Rhea" id="RHEA:20888"/>
        <dbReference type="ChEBI" id="CHEBI:11805"/>
        <dbReference type="ChEBI" id="CHEBI:15377"/>
        <dbReference type="ChEBI" id="CHEBI:15378"/>
        <dbReference type="ChEBI" id="CHEBI:57287"/>
        <dbReference type="ChEBI" id="CHEBI:57340"/>
        <dbReference type="EC" id="3.1.2.4"/>
    </reaction>
</comment>
<name>A0AAJ6VZF1_9ACAR</name>
<evidence type="ECO:0000256" key="1">
    <source>
        <dbReference type="ARBA" id="ARBA00001709"/>
    </source>
</evidence>
<organism evidence="13 15">
    <name type="scientific">Galendromus occidentalis</name>
    <name type="common">western predatory mite</name>
    <dbReference type="NCBI Taxonomy" id="34638"/>
    <lineage>
        <taxon>Eukaryota</taxon>
        <taxon>Metazoa</taxon>
        <taxon>Ecdysozoa</taxon>
        <taxon>Arthropoda</taxon>
        <taxon>Chelicerata</taxon>
        <taxon>Arachnida</taxon>
        <taxon>Acari</taxon>
        <taxon>Parasitiformes</taxon>
        <taxon>Mesostigmata</taxon>
        <taxon>Gamasina</taxon>
        <taxon>Phytoseioidea</taxon>
        <taxon>Phytoseiidae</taxon>
        <taxon>Typhlodrominae</taxon>
        <taxon>Galendromus</taxon>
    </lineage>
</organism>
<evidence type="ECO:0000256" key="5">
    <source>
        <dbReference type="ARBA" id="ARBA00011915"/>
    </source>
</evidence>
<dbReference type="GO" id="GO:0005739">
    <property type="term" value="C:mitochondrion"/>
    <property type="evidence" value="ECO:0007669"/>
    <property type="project" value="UniProtKB-SubCell"/>
</dbReference>
<sequence length="367" mass="40859">MFCLLRLKPSSVISRAMSTGSSEDVLLQLRNGKGIITMNRPKALNALSLPMIRVIEPVVRKWHKEDLAKLVLLKACDGKAFCAGGDVKAIAAVKGNNDAFFREEYVLDYLLAKMKPPLVPLIDGIVMGGGCGISFHSPFQVVSEKALFAMPETAIGLFPDVGGCHFLSRLEHNLGVFLGLTGNRLRGEDLVHAGLVSHFAPSTKFPELEEEILALEDCSQESIEKILDKYQPTLGKFSLEPHLREIEECFSPDTVEAIFEKLKSRGGEFCGKQLELLNKMSPLSLKVTLKAIREAKSMDLKQVLEMDMRLGKRFLDDHDFYEGVNALLVRKSNDPKWRPASLEECTPELVDKYFLKLPASEELQLVV</sequence>
<reference evidence="14 15" key="1">
    <citation type="submission" date="2025-04" db="UniProtKB">
        <authorList>
            <consortium name="RefSeq"/>
        </authorList>
    </citation>
    <scope>IDENTIFICATION</scope>
</reference>
<proteinExistence type="inferred from homology"/>
<dbReference type="FunFam" id="3.90.226.10:FF:000026">
    <property type="entry name" value="3-hydroxyisobutyryl-CoA hydrolase, mitochondrial"/>
    <property type="match status" value="1"/>
</dbReference>
<dbReference type="InterPro" id="IPR045004">
    <property type="entry name" value="ECH_dom"/>
</dbReference>
<dbReference type="InterPro" id="IPR029045">
    <property type="entry name" value="ClpP/crotonase-like_dom_sf"/>
</dbReference>
<dbReference type="SUPFAM" id="SSF52096">
    <property type="entry name" value="ClpP/crotonase"/>
    <property type="match status" value="1"/>
</dbReference>
<evidence type="ECO:0000256" key="9">
    <source>
        <dbReference type="ARBA" id="ARBA00023128"/>
    </source>
</evidence>
<accession>A0AAJ6VZF1</accession>
<evidence type="ECO:0000256" key="8">
    <source>
        <dbReference type="ARBA" id="ARBA00022801"/>
    </source>
</evidence>
<evidence type="ECO:0000313" key="13">
    <source>
        <dbReference type="Proteomes" id="UP000694867"/>
    </source>
</evidence>
<dbReference type="InterPro" id="IPR032259">
    <property type="entry name" value="HIBYL-CoA-H"/>
</dbReference>
<comment type="function">
    <text evidence="10">Hydrolyzes 3-hydroxyisobutyryl-CoA (HIBYL-CoA), a saline catabolite. Has high activity toward isobutyryl-CoA. Could be an isobutyryl-CoA dehydrogenase that functions in valine catabolism. Also hydrolyzes 3-hydroxypropanoyl-CoA.</text>
</comment>
<dbReference type="CTD" id="26275"/>
<evidence type="ECO:0000313" key="14">
    <source>
        <dbReference type="RefSeq" id="XP_003746337.1"/>
    </source>
</evidence>
<protein>
    <recommendedName>
        <fullName evidence="6">3-hydroxyisobutyryl-CoA hydrolase, mitochondrial</fullName>
        <ecNumber evidence="5">3.1.2.4</ecNumber>
    </recommendedName>
    <alternativeName>
        <fullName evidence="11">3-hydroxyisobutyryl-coenzyme A hydrolase</fullName>
    </alternativeName>
</protein>
<dbReference type="AlphaFoldDB" id="A0AAJ6VZF1"/>
<dbReference type="KEGG" id="goe:100898081"/>
<evidence type="ECO:0000256" key="3">
    <source>
        <dbReference type="ARBA" id="ARBA00005109"/>
    </source>
</evidence>
<gene>
    <name evidence="14 15" type="primary">LOC100898081</name>
</gene>
<comment type="similarity">
    <text evidence="4">Belongs to the enoyl-CoA hydratase/isomerase family.</text>
</comment>
<evidence type="ECO:0000256" key="6">
    <source>
        <dbReference type="ARBA" id="ARBA00016714"/>
    </source>
</evidence>
<dbReference type="RefSeq" id="XP_003746337.1">
    <property type="nucleotide sequence ID" value="XM_003746289.2"/>
</dbReference>
<evidence type="ECO:0000313" key="15">
    <source>
        <dbReference type="RefSeq" id="XP_003746338.1"/>
    </source>
</evidence>
<dbReference type="GO" id="GO:0006574">
    <property type="term" value="P:L-valine catabolic process"/>
    <property type="evidence" value="ECO:0007669"/>
    <property type="project" value="TreeGrafter"/>
</dbReference>
<keyword evidence="13" id="KW-1185">Reference proteome</keyword>
<evidence type="ECO:0000256" key="10">
    <source>
        <dbReference type="ARBA" id="ARBA00024871"/>
    </source>
</evidence>
<dbReference type="PANTHER" id="PTHR43176:SF3">
    <property type="entry name" value="3-HYDROXYISOBUTYRYL-COA HYDROLASE, MITOCHONDRIAL"/>
    <property type="match status" value="1"/>
</dbReference>
<dbReference type="RefSeq" id="XP_003746338.1">
    <property type="nucleotide sequence ID" value="XM_003746290.2"/>
</dbReference>
<evidence type="ECO:0000256" key="11">
    <source>
        <dbReference type="ARBA" id="ARBA00031181"/>
    </source>
</evidence>
<feature type="domain" description="Enoyl-CoA hydratase/isomerase" evidence="12">
    <location>
        <begin position="34"/>
        <end position="354"/>
    </location>
</feature>